<dbReference type="CDD" id="cd16345">
    <property type="entry name" value="LMWP_ArsC"/>
    <property type="match status" value="1"/>
</dbReference>
<keyword evidence="1" id="KW-0963">Cytoplasm</keyword>
<keyword evidence="3 7" id="KW-0560">Oxidoreductase</keyword>
<keyword evidence="4" id="KW-1015">Disulfide bond</keyword>
<evidence type="ECO:0000256" key="1">
    <source>
        <dbReference type="ARBA" id="ARBA00022490"/>
    </source>
</evidence>
<dbReference type="PANTHER" id="PTHR43428">
    <property type="entry name" value="ARSENATE REDUCTASE"/>
    <property type="match status" value="1"/>
</dbReference>
<evidence type="ECO:0000313" key="7">
    <source>
        <dbReference type="EMBL" id="RRQ21019.1"/>
    </source>
</evidence>
<dbReference type="Proteomes" id="UP000287798">
    <property type="component" value="Unassembled WGS sequence"/>
</dbReference>
<dbReference type="AlphaFoldDB" id="A0A426QGZ1"/>
<comment type="caution">
    <text evidence="7">The sequence shown here is derived from an EMBL/GenBank/DDBJ whole genome shotgun (WGS) entry which is preliminary data.</text>
</comment>
<gene>
    <name evidence="7" type="primary">arsC</name>
    <name evidence="7" type="ORF">D6C00_02910</name>
</gene>
<keyword evidence="2" id="KW-0059">Arsenical resistance</keyword>
<dbReference type="GO" id="GO:0030612">
    <property type="term" value="F:arsenate reductase (thioredoxin) activity"/>
    <property type="evidence" value="ECO:0007669"/>
    <property type="project" value="UniProtKB-EC"/>
</dbReference>
<dbReference type="GO" id="GO:0004725">
    <property type="term" value="F:protein tyrosine phosphatase activity"/>
    <property type="evidence" value="ECO:0007669"/>
    <property type="project" value="InterPro"/>
</dbReference>
<evidence type="ECO:0000259" key="6">
    <source>
        <dbReference type="SMART" id="SM00226"/>
    </source>
</evidence>
<evidence type="ECO:0000256" key="4">
    <source>
        <dbReference type="ARBA" id="ARBA00023157"/>
    </source>
</evidence>
<dbReference type="OrthoDB" id="9793058at2"/>
<protein>
    <submittedName>
        <fullName evidence="7">Arsenate reductase (Thioredoxin)</fullName>
        <ecNumber evidence="7">1.20.4.4</ecNumber>
    </submittedName>
</protein>
<dbReference type="EMBL" id="QZMU01000001">
    <property type="protein sequence ID" value="RRQ21019.1"/>
    <property type="molecule type" value="Genomic_DNA"/>
</dbReference>
<feature type="domain" description="Phosphotyrosine protein phosphatase I" evidence="6">
    <location>
        <begin position="1"/>
        <end position="134"/>
    </location>
</feature>
<dbReference type="InterPro" id="IPR023485">
    <property type="entry name" value="Ptyr_pPase"/>
</dbReference>
<accession>A0A426QGZ1</accession>
<keyword evidence="5" id="KW-0676">Redox-active center</keyword>
<dbReference type="PANTHER" id="PTHR43428:SF1">
    <property type="entry name" value="ARSENATE REDUCTASE"/>
    <property type="match status" value="1"/>
</dbReference>
<keyword evidence="8" id="KW-1185">Reference proteome</keyword>
<evidence type="ECO:0000256" key="2">
    <source>
        <dbReference type="ARBA" id="ARBA00022849"/>
    </source>
</evidence>
<sequence length="142" mass="15384">MNLLFLCTGNSCRSQMAEGWARQLAPASWHIGSAGIEAHGKNPRAIAVMAEAGADISDQESTRVTDAMLAAADLVVTVCGHADEHCPVLPPGTRKEHWPLEDPAKATGTEEEILAVFSATRDDIRQRVSGLLQRLQQEQQQQ</sequence>
<evidence type="ECO:0000313" key="8">
    <source>
        <dbReference type="Proteomes" id="UP000287798"/>
    </source>
</evidence>
<dbReference type="GO" id="GO:0046685">
    <property type="term" value="P:response to arsenic-containing substance"/>
    <property type="evidence" value="ECO:0007669"/>
    <property type="project" value="UniProtKB-KW"/>
</dbReference>
<organism evidence="7 8">
    <name type="scientific">Thiohalobacter thiocyanaticus</name>
    <dbReference type="NCBI Taxonomy" id="585455"/>
    <lineage>
        <taxon>Bacteria</taxon>
        <taxon>Pseudomonadati</taxon>
        <taxon>Pseudomonadota</taxon>
        <taxon>Gammaproteobacteria</taxon>
        <taxon>Thiohalobacterales</taxon>
        <taxon>Thiohalobacteraceae</taxon>
        <taxon>Thiohalobacter</taxon>
    </lineage>
</organism>
<evidence type="ECO:0000256" key="3">
    <source>
        <dbReference type="ARBA" id="ARBA00023002"/>
    </source>
</evidence>
<dbReference type="SUPFAM" id="SSF52788">
    <property type="entry name" value="Phosphotyrosine protein phosphatases I"/>
    <property type="match status" value="1"/>
</dbReference>
<dbReference type="NCBIfam" id="TIGR02691">
    <property type="entry name" value="arsC_pI258_fam"/>
    <property type="match status" value="1"/>
</dbReference>
<dbReference type="SMART" id="SM00226">
    <property type="entry name" value="LMWPc"/>
    <property type="match status" value="1"/>
</dbReference>
<dbReference type="Gene3D" id="3.40.50.2300">
    <property type="match status" value="1"/>
</dbReference>
<dbReference type="Pfam" id="PF01451">
    <property type="entry name" value="LMWPc"/>
    <property type="match status" value="1"/>
</dbReference>
<reference evidence="7 8" key="1">
    <citation type="journal article" date="2010" name="Int. J. Syst. Evol. Microbiol.">
        <title>Thiohalobacter thiocyanaticus gen. nov., sp. nov., a moderately halophilic, sulfur-oxidizing gammaproteobacterium from hypersaline lakes, that utilizes thiocyanate.</title>
        <authorList>
            <person name="Sorokin D.Y."/>
            <person name="Kovaleva O.L."/>
            <person name="Tourova T.P."/>
            <person name="Muyzer G."/>
        </authorList>
    </citation>
    <scope>NUCLEOTIDE SEQUENCE [LARGE SCALE GENOMIC DNA]</scope>
    <source>
        <strain evidence="7 8">Hrh1</strain>
    </source>
</reference>
<dbReference type="RefSeq" id="WP_125180232.1">
    <property type="nucleotide sequence ID" value="NZ_QZMU01000001.1"/>
</dbReference>
<name>A0A426QGZ1_9GAMM</name>
<dbReference type="EC" id="1.20.4.4" evidence="7"/>
<dbReference type="InterPro" id="IPR014064">
    <property type="entry name" value="Arsenate_reductase_ArsC"/>
</dbReference>
<evidence type="ECO:0000256" key="5">
    <source>
        <dbReference type="ARBA" id="ARBA00023284"/>
    </source>
</evidence>
<dbReference type="InterPro" id="IPR036196">
    <property type="entry name" value="Ptyr_pPase_sf"/>
</dbReference>
<proteinExistence type="predicted"/>